<reference evidence="7 8" key="1">
    <citation type="journal article" date="2020" name="Cell Host Microbe">
        <title>Functional and Genomic Variation between Human-Derived Isolates of Lachnospiraceae Reveals Inter- and Intra-Species Diversity.</title>
        <authorList>
            <person name="Sorbara M.T."/>
            <person name="Littmann E.R."/>
            <person name="Fontana E."/>
            <person name="Moody T.U."/>
            <person name="Kohout C.E."/>
            <person name="Gjonbalaj M."/>
            <person name="Eaton V."/>
            <person name="Seok R."/>
            <person name="Leiner I.M."/>
            <person name="Pamer E.G."/>
        </authorList>
    </citation>
    <scope>NUCLEOTIDE SEQUENCE [LARGE SCALE GENOMIC DNA]</scope>
    <source>
        <strain evidence="6 7">MSK.17.11</strain>
        <strain evidence="5 8">MSK.17.38</strain>
    </source>
</reference>
<dbReference type="Proteomes" id="UP000528555">
    <property type="component" value="Unassembled WGS sequence"/>
</dbReference>
<dbReference type="RefSeq" id="WP_173814434.1">
    <property type="nucleotide sequence ID" value="NZ_JAAITX010000002.1"/>
</dbReference>
<keyword evidence="1" id="KW-0677">Repeat</keyword>
<feature type="repeat" description="Cell wall-binding" evidence="2">
    <location>
        <begin position="89"/>
        <end position="108"/>
    </location>
</feature>
<evidence type="ECO:0000313" key="5">
    <source>
        <dbReference type="EMBL" id="NSK14151.1"/>
    </source>
</evidence>
<evidence type="ECO:0000256" key="2">
    <source>
        <dbReference type="PROSITE-ProRule" id="PRU00591"/>
    </source>
</evidence>
<reference evidence="6" key="2">
    <citation type="submission" date="2020-02" db="EMBL/GenBank/DDBJ databases">
        <authorList>
            <person name="Littmann E."/>
            <person name="Sorbara M."/>
        </authorList>
    </citation>
    <scope>NUCLEOTIDE SEQUENCE</scope>
    <source>
        <strain evidence="6">MSK.17.11</strain>
        <strain evidence="5">MSK.17.38</strain>
    </source>
</reference>
<dbReference type="Pfam" id="PF01473">
    <property type="entry name" value="Choline_bind_1"/>
    <property type="match status" value="3"/>
</dbReference>
<evidence type="ECO:0000313" key="8">
    <source>
        <dbReference type="Proteomes" id="UP000701680"/>
    </source>
</evidence>
<feature type="repeat" description="Cell wall-binding" evidence="2">
    <location>
        <begin position="192"/>
        <end position="211"/>
    </location>
</feature>
<gene>
    <name evidence="6" type="ORF">G5A66_03650</name>
    <name evidence="5" type="ORF">G5A75_04550</name>
</gene>
<dbReference type="Gene3D" id="3.40.33.10">
    <property type="entry name" value="CAP"/>
    <property type="match status" value="1"/>
</dbReference>
<dbReference type="SUPFAM" id="SSF55797">
    <property type="entry name" value="PR-1-like"/>
    <property type="match status" value="1"/>
</dbReference>
<dbReference type="Gene3D" id="2.10.270.10">
    <property type="entry name" value="Cholin Binding"/>
    <property type="match status" value="4"/>
</dbReference>
<dbReference type="Proteomes" id="UP000701680">
    <property type="component" value="Unassembled WGS sequence"/>
</dbReference>
<evidence type="ECO:0000313" key="6">
    <source>
        <dbReference type="EMBL" id="NVH57762.1"/>
    </source>
</evidence>
<name>A0A850HHZ6_9FIRM</name>
<dbReference type="SUPFAM" id="SSF69360">
    <property type="entry name" value="Cell wall binding repeat"/>
    <property type="match status" value="3"/>
</dbReference>
<feature type="repeat" description="Cell wall-binding" evidence="2">
    <location>
        <begin position="232"/>
        <end position="251"/>
    </location>
</feature>
<feature type="domain" description="SCP" evidence="4">
    <location>
        <begin position="421"/>
        <end position="533"/>
    </location>
</feature>
<evidence type="ECO:0000313" key="7">
    <source>
        <dbReference type="Proteomes" id="UP000528555"/>
    </source>
</evidence>
<evidence type="ECO:0000256" key="1">
    <source>
        <dbReference type="ARBA" id="ARBA00022737"/>
    </source>
</evidence>
<dbReference type="CDD" id="cd05379">
    <property type="entry name" value="CAP_bacterial"/>
    <property type="match status" value="1"/>
</dbReference>
<protein>
    <recommendedName>
        <fullName evidence="4">SCP domain-containing protein</fullName>
    </recommendedName>
</protein>
<dbReference type="PANTHER" id="PTHR31157:SF1">
    <property type="entry name" value="SCP DOMAIN-CONTAINING PROTEIN"/>
    <property type="match status" value="1"/>
</dbReference>
<dbReference type="EMBL" id="JAAITX010000002">
    <property type="protein sequence ID" value="NVH57762.1"/>
    <property type="molecule type" value="Genomic_DNA"/>
</dbReference>
<comment type="caution">
    <text evidence="6">The sequence shown here is derived from an EMBL/GenBank/DDBJ whole genome shotgun (WGS) entry which is preliminary data.</text>
</comment>
<dbReference type="Pfam" id="PF00188">
    <property type="entry name" value="CAP"/>
    <property type="match status" value="1"/>
</dbReference>
<feature type="repeat" description="Cell wall-binding" evidence="2">
    <location>
        <begin position="172"/>
        <end position="191"/>
    </location>
</feature>
<evidence type="ECO:0000259" key="4">
    <source>
        <dbReference type="Pfam" id="PF00188"/>
    </source>
</evidence>
<sequence>MKIQLRKRILAAGLTVMMSGSVIAMDAMPVFAEEQTNAVLAEEANLDGVIEQSAVSEERANPSEEIPQILNGWVKKEEGWYYYKNGVMLTGWQVVNGTWYYMEENGLMASDTWIGDYYVDASGAWITHYRPAQWINTGGRWWYRNVDGSYPVRTWKLIEEKWYYFDAAGYMVTGWQNIGGAWYYLDGSGAMATGWQVIGGAWYYLTESGAMATGWQNIDGAWYYLNGSGAMVTGWMKDGAAWYYLEPNGMMVTGKKTIGGQIYSFKDNGMMVAGWAEEEDGWHYYDTSGAMKKGWIQVGSVKYYCDPETGRMYESQWIEDKYYVRADGAMQVGWFIAGEHWYYSDSKGVKQTSKWIGEYYVQADGTMAVNKWIGGHYVGSDGKWVPLSGNEKVYEVELVNGKKATVVGYFDTQMADDIFKQLNEYRVQKGLEVLQPANFALQAAVDTRGYEIAYNFEHTRPNGTDCLSVYDRAVAENIAAGSSYMTAKDFMAGWKASVGHNLNMLSPNANSVGISVFKLKVGNTYQTYCVQLFAL</sequence>
<feature type="chain" id="PRO_5039060088" description="SCP domain-containing protein" evidence="3">
    <location>
        <begin position="25"/>
        <end position="535"/>
    </location>
</feature>
<dbReference type="InterPro" id="IPR018337">
    <property type="entry name" value="Cell_wall/Cho-bd_repeat"/>
</dbReference>
<organism evidence="6 7">
    <name type="scientific">Dorea phocaeensis</name>
    <dbReference type="NCBI Taxonomy" id="2040291"/>
    <lineage>
        <taxon>Bacteria</taxon>
        <taxon>Bacillati</taxon>
        <taxon>Bacillota</taxon>
        <taxon>Clostridia</taxon>
        <taxon>Lachnospirales</taxon>
        <taxon>Lachnospiraceae</taxon>
        <taxon>Dorea</taxon>
    </lineage>
</organism>
<feature type="signal peptide" evidence="3">
    <location>
        <begin position="1"/>
        <end position="24"/>
    </location>
</feature>
<dbReference type="Pfam" id="PF19085">
    <property type="entry name" value="Choline_bind_2"/>
    <property type="match status" value="1"/>
</dbReference>
<dbReference type="EMBL" id="JAAIUO010000002">
    <property type="protein sequence ID" value="NSK14151.1"/>
    <property type="molecule type" value="Genomic_DNA"/>
</dbReference>
<keyword evidence="3" id="KW-0732">Signal</keyword>
<proteinExistence type="predicted"/>
<feature type="repeat" description="Cell wall-binding" evidence="2">
    <location>
        <begin position="212"/>
        <end position="231"/>
    </location>
</feature>
<evidence type="ECO:0000256" key="3">
    <source>
        <dbReference type="SAM" id="SignalP"/>
    </source>
</evidence>
<keyword evidence="7" id="KW-1185">Reference proteome</keyword>
<dbReference type="InterPro" id="IPR035940">
    <property type="entry name" value="CAP_sf"/>
</dbReference>
<dbReference type="InterPro" id="IPR014044">
    <property type="entry name" value="CAP_dom"/>
</dbReference>
<dbReference type="PANTHER" id="PTHR31157">
    <property type="entry name" value="SCP DOMAIN-CONTAINING PROTEIN"/>
    <property type="match status" value="1"/>
</dbReference>
<accession>A0A850HHZ6</accession>
<dbReference type="AlphaFoldDB" id="A0A850HHZ6"/>
<dbReference type="Pfam" id="PF19127">
    <property type="entry name" value="Choline_bind_3"/>
    <property type="match status" value="3"/>
</dbReference>
<dbReference type="PROSITE" id="PS51170">
    <property type="entry name" value="CW"/>
    <property type="match status" value="5"/>
</dbReference>